<dbReference type="EMBL" id="KV722471">
    <property type="protein sequence ID" value="OCH87837.1"/>
    <property type="molecule type" value="Genomic_DNA"/>
</dbReference>
<sequence>MHGPKHAPMEDTEDESFAGARDILAARRAISTAGGTDSETSFGSVVSVRSIRRAPPQSCAWSAGPSCTAAHGPIARSSSSDVTSMHLDYGTPPAARVRGSSCGDLHLAFCLAFVIATAFEACTHGAGYAIFFPIATCRFCYGTWGRGESRRPKAGIYYADRKPEIMDLCGRGS</sequence>
<proteinExistence type="predicted"/>
<name>A0A8E2DI63_9APHY</name>
<evidence type="ECO:0000313" key="2">
    <source>
        <dbReference type="Proteomes" id="UP000250043"/>
    </source>
</evidence>
<dbReference type="Proteomes" id="UP000250043">
    <property type="component" value="Unassembled WGS sequence"/>
</dbReference>
<reference evidence="1 2" key="1">
    <citation type="submission" date="2016-07" db="EMBL/GenBank/DDBJ databases">
        <title>Draft genome of the white-rot fungus Obba rivulosa 3A-2.</title>
        <authorList>
            <consortium name="DOE Joint Genome Institute"/>
            <person name="Miettinen O."/>
            <person name="Riley R."/>
            <person name="Acob R."/>
            <person name="Barry K."/>
            <person name="Cullen D."/>
            <person name="De Vries R."/>
            <person name="Hainaut M."/>
            <person name="Hatakka A."/>
            <person name="Henrissat B."/>
            <person name="Hilden K."/>
            <person name="Kuo R."/>
            <person name="Labutti K."/>
            <person name="Lipzen A."/>
            <person name="Makela M.R."/>
            <person name="Sandor L."/>
            <person name="Spatafora J.W."/>
            <person name="Grigoriev I.V."/>
            <person name="Hibbett D.S."/>
        </authorList>
    </citation>
    <scope>NUCLEOTIDE SEQUENCE [LARGE SCALE GENOMIC DNA]</scope>
    <source>
        <strain evidence="1 2">3A-2</strain>
    </source>
</reference>
<gene>
    <name evidence="1" type="ORF">OBBRIDRAFT_129460</name>
</gene>
<keyword evidence="2" id="KW-1185">Reference proteome</keyword>
<accession>A0A8E2DI63</accession>
<protein>
    <submittedName>
        <fullName evidence="1">Uncharacterized protein</fullName>
    </submittedName>
</protein>
<organism evidence="1 2">
    <name type="scientific">Obba rivulosa</name>
    <dbReference type="NCBI Taxonomy" id="1052685"/>
    <lineage>
        <taxon>Eukaryota</taxon>
        <taxon>Fungi</taxon>
        <taxon>Dikarya</taxon>
        <taxon>Basidiomycota</taxon>
        <taxon>Agaricomycotina</taxon>
        <taxon>Agaricomycetes</taxon>
        <taxon>Polyporales</taxon>
        <taxon>Gelatoporiaceae</taxon>
        <taxon>Obba</taxon>
    </lineage>
</organism>
<evidence type="ECO:0000313" key="1">
    <source>
        <dbReference type="EMBL" id="OCH87837.1"/>
    </source>
</evidence>
<dbReference type="AlphaFoldDB" id="A0A8E2DI63"/>